<proteinExistence type="inferred from homology"/>
<comment type="function">
    <text evidence="4">Formation of pseudouridine at positions 38, 39 and 40 in the anticodon stem and loop of transfer RNAs.</text>
</comment>
<organism evidence="9 10">
    <name type="scientific">Helicobacter mehlei</name>
    <dbReference type="NCBI Taxonomy" id="2316080"/>
    <lineage>
        <taxon>Bacteria</taxon>
        <taxon>Pseudomonadati</taxon>
        <taxon>Campylobacterota</taxon>
        <taxon>Epsilonproteobacteria</taxon>
        <taxon>Campylobacterales</taxon>
        <taxon>Helicobacteraceae</taxon>
        <taxon>Helicobacter</taxon>
    </lineage>
</organism>
<comment type="caution">
    <text evidence="9">The sequence shown here is derived from an EMBL/GenBank/DDBJ whole genome shotgun (WGS) entry which is preliminary data.</text>
</comment>
<evidence type="ECO:0000259" key="8">
    <source>
        <dbReference type="Pfam" id="PF01416"/>
    </source>
</evidence>
<dbReference type="RefSeq" id="WP_120948374.1">
    <property type="nucleotide sequence ID" value="NZ_QXQP01000008.1"/>
</dbReference>
<reference evidence="9 10" key="3">
    <citation type="submission" date="2019-07" db="EMBL/GenBank/DDBJ databases">
        <authorList>
            <person name="Papic B."/>
        </authorList>
    </citation>
    <scope>NUCLEOTIDE SEQUENCE [LARGE SCALE GENOMIC DNA]</scope>
    <source>
        <strain evidence="9 10">L8b</strain>
    </source>
</reference>
<feature type="domain" description="Pseudouridine synthase I TruA alpha/beta" evidence="8">
    <location>
        <begin position="9"/>
        <end position="102"/>
    </location>
</feature>
<comment type="catalytic activity">
    <reaction evidence="4 7">
        <text>uridine(38/39/40) in tRNA = pseudouridine(38/39/40) in tRNA</text>
        <dbReference type="Rhea" id="RHEA:22376"/>
        <dbReference type="Rhea" id="RHEA-COMP:10085"/>
        <dbReference type="Rhea" id="RHEA-COMP:10087"/>
        <dbReference type="ChEBI" id="CHEBI:65314"/>
        <dbReference type="ChEBI" id="CHEBI:65315"/>
        <dbReference type="EC" id="5.4.99.12"/>
    </reaction>
</comment>
<dbReference type="InterPro" id="IPR020094">
    <property type="entry name" value="TruA/RsuA/RluB/E/F_N"/>
</dbReference>
<keyword evidence="3 4" id="KW-0413">Isomerase</keyword>
<reference evidence="9 10" key="1">
    <citation type="submission" date="2019-07" db="EMBL/GenBank/DDBJ databases">
        <title>Helicobacter labacensis sp. nov., Helicobacter mehlei sp. nov. and Helicobacter vulpis sp. nov., isolated from gastric mucosa of red fox (Vulpis vulpis).</title>
        <authorList>
            <person name="Kusar D."/>
            <person name="Gruntar I."/>
            <person name="Pate M."/>
            <person name="Zajc U."/>
            <person name="Ocepek M."/>
        </authorList>
    </citation>
    <scope>NUCLEOTIDE SEQUENCE [LARGE SCALE GENOMIC DNA]</scope>
    <source>
        <strain evidence="9 10">L8b</strain>
    </source>
</reference>
<evidence type="ECO:0000256" key="4">
    <source>
        <dbReference type="HAMAP-Rule" id="MF_00171"/>
    </source>
</evidence>
<dbReference type="GO" id="GO:0003723">
    <property type="term" value="F:RNA binding"/>
    <property type="evidence" value="ECO:0007669"/>
    <property type="project" value="InterPro"/>
</dbReference>
<name>A0A553UWI5_9HELI</name>
<dbReference type="PANTHER" id="PTHR11142">
    <property type="entry name" value="PSEUDOURIDYLATE SYNTHASE"/>
    <property type="match status" value="1"/>
</dbReference>
<feature type="domain" description="Pseudouridine synthase I TruA alpha/beta" evidence="8">
    <location>
        <begin position="140"/>
        <end position="244"/>
    </location>
</feature>
<evidence type="ECO:0000256" key="1">
    <source>
        <dbReference type="ARBA" id="ARBA00009375"/>
    </source>
</evidence>
<evidence type="ECO:0000256" key="3">
    <source>
        <dbReference type="ARBA" id="ARBA00023235"/>
    </source>
</evidence>
<dbReference type="Pfam" id="PF01416">
    <property type="entry name" value="PseudoU_synth_1"/>
    <property type="match status" value="2"/>
</dbReference>
<dbReference type="InterPro" id="IPR020097">
    <property type="entry name" value="PsdUridine_synth_TruA_a/b_dom"/>
</dbReference>
<dbReference type="InterPro" id="IPR001406">
    <property type="entry name" value="PsdUridine_synth_TruA"/>
</dbReference>
<dbReference type="InterPro" id="IPR020095">
    <property type="entry name" value="PsdUridine_synth_TruA_C"/>
</dbReference>
<dbReference type="EMBL" id="VKGC01000008">
    <property type="protein sequence ID" value="TSA84560.1"/>
    <property type="molecule type" value="Genomic_DNA"/>
</dbReference>
<feature type="active site" description="Nucleophile" evidence="4 5">
    <location>
        <position position="51"/>
    </location>
</feature>
<accession>A0A553UWI5</accession>
<keyword evidence="10" id="KW-1185">Reference proteome</keyword>
<protein>
    <recommendedName>
        <fullName evidence="4">tRNA pseudouridine synthase A</fullName>
        <ecNumber evidence="4">5.4.99.12</ecNumber>
    </recommendedName>
    <alternativeName>
        <fullName evidence="4">tRNA pseudouridine(38-40) synthase</fullName>
    </alternativeName>
    <alternativeName>
        <fullName evidence="4">tRNA pseudouridylate synthase I</fullName>
    </alternativeName>
    <alternativeName>
        <fullName evidence="4">tRNA-uridine isomerase I</fullName>
    </alternativeName>
</protein>
<comment type="similarity">
    <text evidence="1 4 7">Belongs to the tRNA pseudouridine synthase TruA family.</text>
</comment>
<evidence type="ECO:0000313" key="10">
    <source>
        <dbReference type="Proteomes" id="UP000319322"/>
    </source>
</evidence>
<dbReference type="Gene3D" id="3.30.70.580">
    <property type="entry name" value="Pseudouridine synthase I, catalytic domain, N-terminal subdomain"/>
    <property type="match status" value="1"/>
</dbReference>
<dbReference type="GO" id="GO:0160147">
    <property type="term" value="F:tRNA pseudouridine(38-40) synthase activity"/>
    <property type="evidence" value="ECO:0007669"/>
    <property type="project" value="UniProtKB-EC"/>
</dbReference>
<dbReference type="HAMAP" id="MF_00171">
    <property type="entry name" value="TruA"/>
    <property type="match status" value="1"/>
</dbReference>
<dbReference type="PIRSF" id="PIRSF001430">
    <property type="entry name" value="tRNA_psdUrid_synth"/>
    <property type="match status" value="1"/>
</dbReference>
<reference evidence="10" key="2">
    <citation type="submission" date="2019-07" db="EMBL/GenBank/DDBJ databases">
        <title>Helicobacter labacensis sp. nov., Helicobacter mehlei sp. nov. and Helicobacter vulpis sp. nov., isolated from gastric mucosa of red fox (Vulpis vulpis).</title>
        <authorList>
            <person name="Papic B."/>
        </authorList>
    </citation>
    <scope>NUCLEOTIDE SEQUENCE [LARGE SCALE GENOMIC DNA]</scope>
    <source>
        <strain evidence="10">L8b</strain>
    </source>
</reference>
<dbReference type="GO" id="GO:0031119">
    <property type="term" value="P:tRNA pseudouridine synthesis"/>
    <property type="evidence" value="ECO:0007669"/>
    <property type="project" value="UniProtKB-UniRule"/>
</dbReference>
<dbReference type="Gene3D" id="3.30.70.660">
    <property type="entry name" value="Pseudouridine synthase I, catalytic domain, C-terminal subdomain"/>
    <property type="match status" value="1"/>
</dbReference>
<evidence type="ECO:0000256" key="7">
    <source>
        <dbReference type="RuleBase" id="RU003792"/>
    </source>
</evidence>
<comment type="caution">
    <text evidence="4">Lacks conserved residue(s) required for the propagation of feature annotation.</text>
</comment>
<dbReference type="CDD" id="cd02570">
    <property type="entry name" value="PseudoU_synth_EcTruA"/>
    <property type="match status" value="1"/>
</dbReference>
<sequence length="253" mass="27776">MQRFKVVLAYDGSAFCGFAKQEGLPSVEGKLEQALLSLGIASPILAAGRTDKGVHASHQVISFATHLPIDCAKLAHYLPAKLAPHIVCKAITPAPLDFHPRFWASKRAYRYVLAPKVLNPFLARYIAPHPHGSLHDLQKALDLFVGTHDFGYFCKQGSDPKSTIRTIYKVYCYGYTICNLPCVVVVVEANAFLRAQVRLMVGAALACSLGKMSLLDLGDQIGLKRHIYHMPLAPEGLILSRVSYGESLSKFQL</sequence>
<keyword evidence="2 4" id="KW-0819">tRNA processing</keyword>
<evidence type="ECO:0000256" key="2">
    <source>
        <dbReference type="ARBA" id="ARBA00022694"/>
    </source>
</evidence>
<dbReference type="OrthoDB" id="9811823at2"/>
<dbReference type="InterPro" id="IPR020103">
    <property type="entry name" value="PsdUridine_synth_cat_dom_sf"/>
</dbReference>
<dbReference type="Proteomes" id="UP000319322">
    <property type="component" value="Unassembled WGS sequence"/>
</dbReference>
<feature type="binding site" evidence="4 6">
    <location>
        <position position="109"/>
    </location>
    <ligand>
        <name>substrate</name>
    </ligand>
</feature>
<dbReference type="SUPFAM" id="SSF55120">
    <property type="entry name" value="Pseudouridine synthase"/>
    <property type="match status" value="1"/>
</dbReference>
<dbReference type="PANTHER" id="PTHR11142:SF0">
    <property type="entry name" value="TRNA PSEUDOURIDINE SYNTHASE-LIKE 1"/>
    <property type="match status" value="1"/>
</dbReference>
<dbReference type="EC" id="5.4.99.12" evidence="4"/>
<dbReference type="NCBIfam" id="TIGR00071">
    <property type="entry name" value="hisT_truA"/>
    <property type="match status" value="1"/>
</dbReference>
<evidence type="ECO:0000256" key="5">
    <source>
        <dbReference type="PIRSR" id="PIRSR001430-1"/>
    </source>
</evidence>
<comment type="subunit">
    <text evidence="4">Homodimer.</text>
</comment>
<dbReference type="AlphaFoldDB" id="A0A553UWI5"/>
<gene>
    <name evidence="4 9" type="primary">truA</name>
    <name evidence="9" type="ORF">FNE76_04315</name>
</gene>
<evidence type="ECO:0000256" key="6">
    <source>
        <dbReference type="PIRSR" id="PIRSR001430-2"/>
    </source>
</evidence>
<evidence type="ECO:0000313" key="9">
    <source>
        <dbReference type="EMBL" id="TSA84560.1"/>
    </source>
</evidence>